<reference evidence="5" key="1">
    <citation type="journal article" date="2014" name="Genome Announc.">
        <title>Draft genome sequence of Colletotrichum sublineola, a destructive pathogen of cultivated sorghum.</title>
        <authorList>
            <person name="Baroncelli R."/>
            <person name="Sanz-Martin J.M."/>
            <person name="Rech G.E."/>
            <person name="Sukno S.A."/>
            <person name="Thon M.R."/>
        </authorList>
    </citation>
    <scope>NUCLEOTIDE SEQUENCE [LARGE SCALE GENOMIC DNA]</scope>
    <source>
        <strain evidence="5">TX430BB</strain>
    </source>
</reference>
<protein>
    <submittedName>
        <fullName evidence="4">Uncharacterized protein</fullName>
    </submittedName>
</protein>
<dbReference type="SMART" id="SM00248">
    <property type="entry name" value="ANK"/>
    <property type="match status" value="5"/>
</dbReference>
<accession>A0A066XNF4</accession>
<sequence>MDVASGVAGFVSLLIQIASGINKLRDILKNAEQAPAELEQLLRELVFLQHLMEGAKGLSRDPAFEHCEASCGLFVQGLERLYQKLLIDSEKVKGPKMVKTVLAFRHWKKDVEELFRNIQAAKINLILLTSHRTSQCLSEMMLVNQLHNTSARVSIPAIATDSVAPSTPLAASSSQSPGSFDTETNSFGMVVHRPKLGRNCLARSCSCSCHHTKRTYRRFWALEYTPPAVFQKTCDNSSCNAAKYGGSFRIAFSQLGVRWAAAIQFYILTESGKFSMRPCFEMERIVPYTSPGFELIWRCENNLIGFEAAQKGLIELKRTDPTFPTHVNPDGKSYIEVILQYPWRSEAQFQLLKLFMQDFKMSKGTERPGFLPLCAQWIGEGPHIYLLETLLTLGFDATVAETQNWPELSSPDWWLARLTPDPFFVEYISIICKHNPGFAGLTPLHEAVVFGSPDSIRNLATLSRVNERNFLGQTPLHFAVSNPLHLESLLHANPDMDAPDNYGNTPLMYAASGNREESVMMLLNAGADPYREDRYNRTFMTHGALRHNWKLVLNCISRFEALEGKQVAESWAQLAAVLFQVKYGDILSNGEVTFHQFLVKCGDVNFVYNDHNTGNLNNTLLHDISSISDLEALLDTGFNLINYANGAGRHPLIEAAARGNFSLVEGLLKVGADIGLRDNEHRTALHHALALLGHLATDSTWKAMNTVRILVDHGADLLSRDNCRCPCSPEGCLPGVELMHRVGGRRGSAACFPAWGIEWVCLVYEKKGINGAKIAIESFLRRTKHEEMGMAHVCCRRSSQQFRGRMSRGPSCILDDDIDDILDEESEFIEILEKEMAQSNEQDYALLFDEWIRLNKSLLAVLSKKATENNQKYGPEVDYKNDLFKTVWAVSFFEVRYPDKEVKASLADYALLMEHRWRTSEKDQSSQDDWYMTRIRFLRRVLDIMDFSAFHIAGEMRRRSKSFLGQRFWDGVEVENYIQHFLSSILKREDES</sequence>
<dbReference type="PANTHER" id="PTHR24173">
    <property type="entry name" value="ANKYRIN REPEAT CONTAINING"/>
    <property type="match status" value="1"/>
</dbReference>
<dbReference type="eggNOG" id="KOG0510">
    <property type="taxonomic scope" value="Eukaryota"/>
</dbReference>
<dbReference type="PROSITE" id="PS50297">
    <property type="entry name" value="ANK_REP_REGION"/>
    <property type="match status" value="2"/>
</dbReference>
<name>A0A066XNF4_COLSU</name>
<keyword evidence="1" id="KW-0677">Repeat</keyword>
<feature type="repeat" description="ANK" evidence="3">
    <location>
        <begin position="647"/>
        <end position="679"/>
    </location>
</feature>
<comment type="caution">
    <text evidence="4">The sequence shown here is derived from an EMBL/GenBank/DDBJ whole genome shotgun (WGS) entry which is preliminary data.</text>
</comment>
<dbReference type="AlphaFoldDB" id="A0A066XNF4"/>
<evidence type="ECO:0000256" key="1">
    <source>
        <dbReference type="ARBA" id="ARBA00022737"/>
    </source>
</evidence>
<proteinExistence type="predicted"/>
<dbReference type="InterPro" id="IPR036770">
    <property type="entry name" value="Ankyrin_rpt-contain_sf"/>
</dbReference>
<keyword evidence="2 3" id="KW-0040">ANK repeat</keyword>
<dbReference type="SUPFAM" id="SSF48403">
    <property type="entry name" value="Ankyrin repeat"/>
    <property type="match status" value="1"/>
</dbReference>
<gene>
    <name evidence="4" type="ORF">CSUB01_10268</name>
</gene>
<evidence type="ECO:0000256" key="2">
    <source>
        <dbReference type="ARBA" id="ARBA00023043"/>
    </source>
</evidence>
<evidence type="ECO:0000256" key="3">
    <source>
        <dbReference type="PROSITE-ProRule" id="PRU00023"/>
    </source>
</evidence>
<dbReference type="Gene3D" id="1.25.40.20">
    <property type="entry name" value="Ankyrin repeat-containing domain"/>
    <property type="match status" value="2"/>
</dbReference>
<dbReference type="OrthoDB" id="3200163at2759"/>
<dbReference type="EMBL" id="JMSE01000830">
    <property type="protein sequence ID" value="KDN67256.1"/>
    <property type="molecule type" value="Genomic_DNA"/>
</dbReference>
<organism evidence="4 5">
    <name type="scientific">Colletotrichum sublineola</name>
    <name type="common">Sorghum anthracnose fungus</name>
    <dbReference type="NCBI Taxonomy" id="1173701"/>
    <lineage>
        <taxon>Eukaryota</taxon>
        <taxon>Fungi</taxon>
        <taxon>Dikarya</taxon>
        <taxon>Ascomycota</taxon>
        <taxon>Pezizomycotina</taxon>
        <taxon>Sordariomycetes</taxon>
        <taxon>Hypocreomycetidae</taxon>
        <taxon>Glomerellales</taxon>
        <taxon>Glomerellaceae</taxon>
        <taxon>Colletotrichum</taxon>
        <taxon>Colletotrichum graminicola species complex</taxon>
    </lineage>
</organism>
<keyword evidence="5" id="KW-1185">Reference proteome</keyword>
<dbReference type="InterPro" id="IPR002110">
    <property type="entry name" value="Ankyrin_rpt"/>
</dbReference>
<dbReference type="PANTHER" id="PTHR24173:SF74">
    <property type="entry name" value="ANKYRIN REPEAT DOMAIN-CONTAINING PROTEIN 16"/>
    <property type="match status" value="1"/>
</dbReference>
<evidence type="ECO:0000313" key="5">
    <source>
        <dbReference type="Proteomes" id="UP000027238"/>
    </source>
</evidence>
<evidence type="ECO:0000313" key="4">
    <source>
        <dbReference type="EMBL" id="KDN67256.1"/>
    </source>
</evidence>
<feature type="repeat" description="ANK" evidence="3">
    <location>
        <begin position="502"/>
        <end position="534"/>
    </location>
</feature>
<dbReference type="HOGENOM" id="CLU_010915_0_0_1"/>
<dbReference type="STRING" id="1173701.A0A066XNF4"/>
<dbReference type="Proteomes" id="UP000027238">
    <property type="component" value="Unassembled WGS sequence"/>
</dbReference>
<dbReference type="PROSITE" id="PS50088">
    <property type="entry name" value="ANK_REPEAT"/>
    <property type="match status" value="2"/>
</dbReference>
<dbReference type="OMA" id="CPCSPEG"/>
<dbReference type="Pfam" id="PF12796">
    <property type="entry name" value="Ank_2"/>
    <property type="match status" value="1"/>
</dbReference>
<dbReference type="Pfam" id="PF00023">
    <property type="entry name" value="Ank"/>
    <property type="match status" value="1"/>
</dbReference>